<evidence type="ECO:0000313" key="2">
    <source>
        <dbReference type="EMBL" id="KAF6085301.1"/>
    </source>
</evidence>
<dbReference type="AlphaFoldDB" id="A0A834DM67"/>
<gene>
    <name evidence="2" type="ORF">HJG60_000443</name>
</gene>
<dbReference type="UniPathway" id="UPA00230"/>
<evidence type="ECO:0000259" key="1">
    <source>
        <dbReference type="Pfam" id="PF19712"/>
    </source>
</evidence>
<comment type="caution">
    <text evidence="2">The sequence shown here is derived from an EMBL/GenBank/DDBJ whole genome shotgun (WGS) entry which is preliminary data.</text>
</comment>
<organism evidence="2 3">
    <name type="scientific">Phyllostomus discolor</name>
    <name type="common">pale spear-nosed bat</name>
    <dbReference type="NCBI Taxonomy" id="89673"/>
    <lineage>
        <taxon>Eukaryota</taxon>
        <taxon>Metazoa</taxon>
        <taxon>Chordata</taxon>
        <taxon>Craniata</taxon>
        <taxon>Vertebrata</taxon>
        <taxon>Euteleostomi</taxon>
        <taxon>Mammalia</taxon>
        <taxon>Eutheria</taxon>
        <taxon>Laurasiatheria</taxon>
        <taxon>Chiroptera</taxon>
        <taxon>Yangochiroptera</taxon>
        <taxon>Phyllostomidae</taxon>
        <taxon>Phyllostominae</taxon>
        <taxon>Phyllostomus</taxon>
    </lineage>
</organism>
<dbReference type="Proteomes" id="UP000664940">
    <property type="component" value="Unassembled WGS sequence"/>
</dbReference>
<name>A0A834DM67_9CHIR</name>
<dbReference type="EMBL" id="JABVXQ010000011">
    <property type="protein sequence ID" value="KAF6085301.1"/>
    <property type="molecule type" value="Genomic_DNA"/>
</dbReference>
<keyword evidence="2" id="KW-0418">Kinase</keyword>
<reference evidence="2 3" key="1">
    <citation type="journal article" date="2020" name="Nature">
        <title>Six reference-quality genomes reveal evolution of bat adaptations.</title>
        <authorList>
            <person name="Jebb D."/>
            <person name="Huang Z."/>
            <person name="Pippel M."/>
            <person name="Hughes G.M."/>
            <person name="Lavrichenko K."/>
            <person name="Devanna P."/>
            <person name="Winkler S."/>
            <person name="Jermiin L.S."/>
            <person name="Skirmuntt E.C."/>
            <person name="Katzourakis A."/>
            <person name="Burkitt-Gray L."/>
            <person name="Ray D.A."/>
            <person name="Sullivan K.A.M."/>
            <person name="Roscito J.G."/>
            <person name="Kirilenko B.M."/>
            <person name="Davalos L.M."/>
            <person name="Corthals A.P."/>
            <person name="Power M.L."/>
            <person name="Jones G."/>
            <person name="Ransome R.D."/>
            <person name="Dechmann D.K.N."/>
            <person name="Locatelli A.G."/>
            <person name="Puechmaille S.J."/>
            <person name="Fedrigo O."/>
            <person name="Jarvis E.D."/>
            <person name="Hiller M."/>
            <person name="Vernes S.C."/>
            <person name="Myers E.W."/>
            <person name="Teeling E.C."/>
        </authorList>
    </citation>
    <scope>NUCLEOTIDE SEQUENCE [LARGE SCALE GENOMIC DNA]</scope>
    <source>
        <strain evidence="2">Bat1K_MPI-CBG_1</strain>
    </source>
</reference>
<protein>
    <submittedName>
        <fullName evidence="2">Acylglycerol kinase</fullName>
    </submittedName>
</protein>
<feature type="domain" description="Acylglycerol kinase C-terminal" evidence="1">
    <location>
        <begin position="1"/>
        <end position="87"/>
    </location>
</feature>
<dbReference type="GO" id="GO:0046486">
    <property type="term" value="P:glycerolipid metabolic process"/>
    <property type="evidence" value="ECO:0007669"/>
    <property type="project" value="UniProtKB-UniPathway"/>
</dbReference>
<dbReference type="Pfam" id="PF19712">
    <property type="entry name" value="AGK_C"/>
    <property type="match status" value="1"/>
</dbReference>
<dbReference type="GO" id="GO:0016301">
    <property type="term" value="F:kinase activity"/>
    <property type="evidence" value="ECO:0007669"/>
    <property type="project" value="UniProtKB-KW"/>
</dbReference>
<proteinExistence type="predicted"/>
<accession>A0A834DM67</accession>
<sequence length="92" mass="10161">MNICIEPDNVSKGDFISIGSKKVRDPKLRAKGTECLQASQCALLLPEGTGGSFSIDSEEYEAMPVEVKLLPRKLQFFCDPRKREQLSPSSAE</sequence>
<keyword evidence="2" id="KW-0808">Transferase</keyword>
<dbReference type="InterPro" id="IPR045579">
    <property type="entry name" value="AGK_C"/>
</dbReference>
<evidence type="ECO:0000313" key="3">
    <source>
        <dbReference type="Proteomes" id="UP000664940"/>
    </source>
</evidence>